<organism evidence="2 3">
    <name type="scientific">Amycolatopsis camponoti</name>
    <dbReference type="NCBI Taxonomy" id="2606593"/>
    <lineage>
        <taxon>Bacteria</taxon>
        <taxon>Bacillati</taxon>
        <taxon>Actinomycetota</taxon>
        <taxon>Actinomycetes</taxon>
        <taxon>Pseudonocardiales</taxon>
        <taxon>Pseudonocardiaceae</taxon>
        <taxon>Amycolatopsis</taxon>
    </lineage>
</organism>
<dbReference type="Proteomes" id="UP000399805">
    <property type="component" value="Unassembled WGS sequence"/>
</dbReference>
<reference evidence="2 3" key="1">
    <citation type="submission" date="2019-09" db="EMBL/GenBank/DDBJ databases">
        <authorList>
            <person name="Leyn A S."/>
        </authorList>
    </citation>
    <scope>NUCLEOTIDE SEQUENCE [LARGE SCALE GENOMIC DNA]</scope>
    <source>
        <strain evidence="2">AA231_1</strain>
    </source>
</reference>
<dbReference type="AlphaFoldDB" id="A0A6I8LDG1"/>
<feature type="chain" id="PRO_5038348192" description="VWA domain-containing protein" evidence="1">
    <location>
        <begin position="28"/>
        <end position="243"/>
    </location>
</feature>
<proteinExistence type="predicted"/>
<dbReference type="EMBL" id="CABVGP010000001">
    <property type="protein sequence ID" value="VVJ15007.1"/>
    <property type="molecule type" value="Genomic_DNA"/>
</dbReference>
<keyword evidence="1" id="KW-0732">Signal</keyword>
<evidence type="ECO:0000256" key="1">
    <source>
        <dbReference type="SAM" id="SignalP"/>
    </source>
</evidence>
<evidence type="ECO:0000313" key="2">
    <source>
        <dbReference type="EMBL" id="VVJ15007.1"/>
    </source>
</evidence>
<dbReference type="RefSeq" id="WP_155540579.1">
    <property type="nucleotide sequence ID" value="NZ_CABVGP010000001.1"/>
</dbReference>
<sequence>MTTEHRRRRGRYAGVLLAACLSSTLSACGSDGIFTDDAPTRACGVVVDASGSGADFHADERIKTKLESFLEQQSCGQLTFVALNSLSDTSTCNEERLDLDPKVGDPQAVRAAQRQEAVTRALRLLDCARKESHDSNVLGALRKAASTRPSGTGPYAVLVISDMVQADRRVNMLTANISTPEARAAIIDQLGDLTPHLTDTVLYPTDLSANLADPKHGLNVREFWTELFATDASGRPKIEMNYG</sequence>
<accession>A0A6I8LDG1</accession>
<keyword evidence="3" id="KW-1185">Reference proteome</keyword>
<name>A0A6I8LDG1_9PSEU</name>
<evidence type="ECO:0008006" key="4">
    <source>
        <dbReference type="Google" id="ProtNLM"/>
    </source>
</evidence>
<evidence type="ECO:0000313" key="3">
    <source>
        <dbReference type="Proteomes" id="UP000399805"/>
    </source>
</evidence>
<gene>
    <name evidence="2" type="ORF">AA23TX_00034</name>
</gene>
<dbReference type="PROSITE" id="PS51257">
    <property type="entry name" value="PROKAR_LIPOPROTEIN"/>
    <property type="match status" value="1"/>
</dbReference>
<feature type="signal peptide" evidence="1">
    <location>
        <begin position="1"/>
        <end position="27"/>
    </location>
</feature>
<protein>
    <recommendedName>
        <fullName evidence="4">VWA domain-containing protein</fullName>
    </recommendedName>
</protein>